<reference evidence="4 5" key="1">
    <citation type="submission" date="2013-06" db="EMBL/GenBank/DDBJ databases">
        <authorList>
            <person name="Weinstock G."/>
            <person name="Sodergren E."/>
            <person name="Clifton S."/>
            <person name="Fulton L."/>
            <person name="Fulton B."/>
            <person name="Courtney L."/>
            <person name="Fronick C."/>
            <person name="Harrison M."/>
            <person name="Strong C."/>
            <person name="Farmer C."/>
            <person name="Delahaunty K."/>
            <person name="Markovic C."/>
            <person name="Hall O."/>
            <person name="Minx P."/>
            <person name="Tomlinson C."/>
            <person name="Mitreva M."/>
            <person name="Nelson J."/>
            <person name="Hou S."/>
            <person name="Wollam A."/>
            <person name="Pepin K.H."/>
            <person name="Johnson M."/>
            <person name="Bhonagiri V."/>
            <person name="Nash W.E."/>
            <person name="Warren W."/>
            <person name="Chinwalla A."/>
            <person name="Mardis E.R."/>
            <person name="Wilson R.K."/>
        </authorList>
    </citation>
    <scope>NUCLEOTIDE SEQUENCE [LARGE SCALE GENOMIC DNA]</scope>
    <source>
        <strain evidence="4 5">ATCC 51271</strain>
    </source>
</reference>
<dbReference type="PROSITE" id="PS50893">
    <property type="entry name" value="ABC_TRANSPORTER_2"/>
    <property type="match status" value="1"/>
</dbReference>
<dbReference type="InterPro" id="IPR017871">
    <property type="entry name" value="ABC_transporter-like_CS"/>
</dbReference>
<feature type="domain" description="ABC transporter" evidence="3">
    <location>
        <begin position="7"/>
        <end position="208"/>
    </location>
</feature>
<name>V2ZC14_9FIRM</name>
<evidence type="ECO:0000259" key="3">
    <source>
        <dbReference type="PROSITE" id="PS50893"/>
    </source>
</evidence>
<protein>
    <submittedName>
        <fullName evidence="4">ABC transporter, ATP-binding protein</fullName>
    </submittedName>
</protein>
<keyword evidence="2 4" id="KW-0067">ATP-binding</keyword>
<accession>V2ZC14</accession>
<dbReference type="InterPro" id="IPR003439">
    <property type="entry name" value="ABC_transporter-like_ATP-bd"/>
</dbReference>
<organism evidence="4 5">
    <name type="scientific">Catonella morbi ATCC 51271</name>
    <dbReference type="NCBI Taxonomy" id="592026"/>
    <lineage>
        <taxon>Bacteria</taxon>
        <taxon>Bacillati</taxon>
        <taxon>Bacillota</taxon>
        <taxon>Clostridia</taxon>
        <taxon>Lachnospirales</taxon>
        <taxon>Lachnospiraceae</taxon>
        <taxon>Catonella</taxon>
    </lineage>
</organism>
<dbReference type="OrthoDB" id="9801958at2"/>
<dbReference type="HOGENOM" id="CLU_000604_1_2_9"/>
<dbReference type="STRING" id="592026.GCWU0000282_000189"/>
<dbReference type="PROSITE" id="PS00211">
    <property type="entry name" value="ABC_TRANSPORTER_1"/>
    <property type="match status" value="1"/>
</dbReference>
<dbReference type="PANTHER" id="PTHR43038:SF3">
    <property type="entry name" value="ABC TRANSPORTER G FAMILY MEMBER 20 ISOFORM X1"/>
    <property type="match status" value="1"/>
</dbReference>
<dbReference type="EMBL" id="ACIL03000003">
    <property type="protein sequence ID" value="ESL04475.1"/>
    <property type="molecule type" value="Genomic_DNA"/>
</dbReference>
<keyword evidence="1" id="KW-0547">Nucleotide-binding</keyword>
<dbReference type="AlphaFoldDB" id="V2ZC14"/>
<evidence type="ECO:0000313" key="5">
    <source>
        <dbReference type="Proteomes" id="UP000018227"/>
    </source>
</evidence>
<proteinExistence type="predicted"/>
<sequence>MGESMEFKIEGLSKTIGEKKILSGLNLLLKEGDVLALRGSNGSGKTTFLRIIAGVDKDYEGKIEFEQGLTLGYVPQDIVLFESLSVKDNLKTFCNGNNAKENFTRLENYAKELNLLGLFKKKVNKLSGGQKRLVNFLVGIASNPKIILLDEVIVGMDEDTVNKVIKLINVIKADKIMIITSHQDEFMREVCNITGRLTDGKLELGYEN</sequence>
<dbReference type="InterPro" id="IPR003593">
    <property type="entry name" value="AAA+_ATPase"/>
</dbReference>
<dbReference type="SUPFAM" id="SSF52540">
    <property type="entry name" value="P-loop containing nucleoside triphosphate hydrolases"/>
    <property type="match status" value="1"/>
</dbReference>
<dbReference type="Pfam" id="PF00005">
    <property type="entry name" value="ABC_tran"/>
    <property type="match status" value="1"/>
</dbReference>
<dbReference type="GO" id="GO:0016887">
    <property type="term" value="F:ATP hydrolysis activity"/>
    <property type="evidence" value="ECO:0007669"/>
    <property type="project" value="InterPro"/>
</dbReference>
<evidence type="ECO:0000256" key="2">
    <source>
        <dbReference type="ARBA" id="ARBA00022840"/>
    </source>
</evidence>
<dbReference type="Proteomes" id="UP000018227">
    <property type="component" value="Unassembled WGS sequence"/>
</dbReference>
<dbReference type="PANTHER" id="PTHR43038">
    <property type="entry name" value="ATP-BINDING CASSETTE, SUB-FAMILY H, MEMBER 1"/>
    <property type="match status" value="1"/>
</dbReference>
<gene>
    <name evidence="4" type="ORF">GCWU0000282_000189</name>
</gene>
<comment type="caution">
    <text evidence="4">The sequence shown here is derived from an EMBL/GenBank/DDBJ whole genome shotgun (WGS) entry which is preliminary data.</text>
</comment>
<dbReference type="InterPro" id="IPR027417">
    <property type="entry name" value="P-loop_NTPase"/>
</dbReference>
<dbReference type="Gene3D" id="3.40.50.300">
    <property type="entry name" value="P-loop containing nucleotide triphosphate hydrolases"/>
    <property type="match status" value="1"/>
</dbReference>
<dbReference type="GO" id="GO:0005524">
    <property type="term" value="F:ATP binding"/>
    <property type="evidence" value="ECO:0007669"/>
    <property type="project" value="UniProtKB-KW"/>
</dbReference>
<dbReference type="eggNOG" id="COG1131">
    <property type="taxonomic scope" value="Bacteria"/>
</dbReference>
<dbReference type="SMART" id="SM00382">
    <property type="entry name" value="AAA"/>
    <property type="match status" value="1"/>
</dbReference>
<evidence type="ECO:0000256" key="1">
    <source>
        <dbReference type="ARBA" id="ARBA00022741"/>
    </source>
</evidence>
<evidence type="ECO:0000313" key="4">
    <source>
        <dbReference type="EMBL" id="ESL04475.1"/>
    </source>
</evidence>
<keyword evidence="5" id="KW-1185">Reference proteome</keyword>